<evidence type="ECO:0000313" key="1">
    <source>
        <dbReference type="EMBL" id="QTH71570.1"/>
    </source>
</evidence>
<reference evidence="1" key="1">
    <citation type="submission" date="2021-03" db="EMBL/GenBank/DDBJ databases">
        <title>Complete Genome of Pseudoalteromonas xiamenensis STKMTI.2, a new potential marine bacterium producing anti-Vibrio compounds.</title>
        <authorList>
            <person name="Handayani D.P."/>
            <person name="Isnansetyo A."/>
            <person name="Istiqomah I."/>
            <person name="Jumina J."/>
        </authorList>
    </citation>
    <scope>NUCLEOTIDE SEQUENCE</scope>
    <source>
        <strain evidence="1">STKMTI.2</strain>
    </source>
</reference>
<protein>
    <submittedName>
        <fullName evidence="1">Uncharacterized protein</fullName>
    </submittedName>
</protein>
<dbReference type="EMBL" id="CP072133">
    <property type="protein sequence ID" value="QTH71570.1"/>
    <property type="molecule type" value="Genomic_DNA"/>
</dbReference>
<organism evidence="1 2">
    <name type="scientific">Pseudoalteromonas xiamenensis</name>
    <dbReference type="NCBI Taxonomy" id="882626"/>
    <lineage>
        <taxon>Bacteria</taxon>
        <taxon>Pseudomonadati</taxon>
        <taxon>Pseudomonadota</taxon>
        <taxon>Gammaproteobacteria</taxon>
        <taxon>Alteromonadales</taxon>
        <taxon>Pseudoalteromonadaceae</taxon>
        <taxon>Pseudoalteromonas</taxon>
    </lineage>
</organism>
<name>A0A975DI31_9GAMM</name>
<accession>A0A975DI31</accession>
<keyword evidence="2" id="KW-1185">Reference proteome</keyword>
<dbReference type="RefSeq" id="WP_208843196.1">
    <property type="nucleotide sequence ID" value="NZ_CP072133.1"/>
</dbReference>
<dbReference type="Proteomes" id="UP000664904">
    <property type="component" value="Chromosome"/>
</dbReference>
<gene>
    <name evidence="1" type="ORF">J5O05_00890</name>
</gene>
<evidence type="ECO:0000313" key="2">
    <source>
        <dbReference type="Proteomes" id="UP000664904"/>
    </source>
</evidence>
<dbReference type="AlphaFoldDB" id="A0A975DI31"/>
<sequence>MILREFQQIEGMYRFNCGEFEKAFESFEKALSAKQKYGRKKYPFFDEIPALCYLLTLVSLKDKPEYDSFSKLFSFVESLRQNRNQCSNFLYSALLFEAIAKYIQNNAVFDSAKIEFQHLSKQDPFYSLVLKWVSQLGVAWTDSTAKVNFVVLRQLEQQFDALGFSLLANWCVAQSKNHNTVTPMKLIAVKPSWEQALDKLVALNTRQVDSIPDLHADKRILWQLNKTRYTVKIKAFEQTRSEDSWKTQSEIPLSKLKETPHLFRYLTARDKKVCAAIQRVVASSYTEPYILEGLKPLKALLGAQNVQMINAQTEPSALLDTSPVLLVHEYGDTITLQVSPLPEFNFAGEIYSLLSDENIELVVFEKEHLSILEIVGELGLSIPSAHKDKVLESIKAISPLLNIESNLPDIQSSELLIKANSELVINIKPYRHGLSFQCVVMPFGEQGPSFVPGIGAEFISTKIQHENLATTRDLVLEQTILDDLDVLCPAFKDMQANTLHLPELSDALSVLETLETALKKNDTPMLRLQWLRGKSLTVSAPLQTHQLQLGLYKKNDWFDLSGELQIDEKTVISIKPLLGLINAHQGRFIPLENGDILNLSQALRDKLDELNHVTDEGHFSKFAARLVYDSTTGLRMQTVPGWDELKDKLSEANELELSIAHNLEATLRPYQIEGVF</sequence>
<dbReference type="KEGG" id="pxi:J5O05_00890"/>
<proteinExistence type="predicted"/>